<name>G3I0P8_CRIGR</name>
<dbReference type="InParanoid" id="G3I0P8"/>
<evidence type="ECO:0000313" key="3">
    <source>
        <dbReference type="Proteomes" id="UP000001075"/>
    </source>
</evidence>
<dbReference type="AlphaFoldDB" id="G3I0P8"/>
<protein>
    <submittedName>
        <fullName evidence="2">Uncharacterized protein</fullName>
    </submittedName>
</protein>
<proteinExistence type="predicted"/>
<accession>G3I0P8</accession>
<sequence length="92" mass="10576">MSSYWKQPLSSCPLIALLLVDWPLEFPMFLQIAVHIFKCSAFWNPFIPISVSTITVYEVFPLFVLLALCTLCVLEKQSVKAQHSLTIIEFRL</sequence>
<keyword evidence="1" id="KW-0812">Transmembrane</keyword>
<evidence type="ECO:0000256" key="1">
    <source>
        <dbReference type="SAM" id="Phobius"/>
    </source>
</evidence>
<dbReference type="Proteomes" id="UP000001075">
    <property type="component" value="Unassembled WGS sequence"/>
</dbReference>
<dbReference type="EMBL" id="JH001025">
    <property type="protein sequence ID" value="EGW11838.1"/>
    <property type="molecule type" value="Genomic_DNA"/>
</dbReference>
<reference evidence="3" key="1">
    <citation type="journal article" date="2011" name="Nat. Biotechnol.">
        <title>The genomic sequence of the Chinese hamster ovary (CHO)-K1 cell line.</title>
        <authorList>
            <person name="Xu X."/>
            <person name="Nagarajan H."/>
            <person name="Lewis N.E."/>
            <person name="Pan S."/>
            <person name="Cai Z."/>
            <person name="Liu X."/>
            <person name="Chen W."/>
            <person name="Xie M."/>
            <person name="Wang W."/>
            <person name="Hammond S."/>
            <person name="Andersen M.R."/>
            <person name="Neff N."/>
            <person name="Passarelli B."/>
            <person name="Koh W."/>
            <person name="Fan H.C."/>
            <person name="Wang J."/>
            <person name="Gui Y."/>
            <person name="Lee K.H."/>
            <person name="Betenbaugh M.J."/>
            <person name="Quake S.R."/>
            <person name="Famili I."/>
            <person name="Palsson B.O."/>
            <person name="Wang J."/>
        </authorList>
    </citation>
    <scope>NUCLEOTIDE SEQUENCE [LARGE SCALE GENOMIC DNA]</scope>
    <source>
        <strain evidence="3">CHO K1 cell line</strain>
    </source>
</reference>
<keyword evidence="1" id="KW-1133">Transmembrane helix</keyword>
<organism evidence="2 3">
    <name type="scientific">Cricetulus griseus</name>
    <name type="common">Chinese hamster</name>
    <name type="synonym">Cricetulus barabensis griseus</name>
    <dbReference type="NCBI Taxonomy" id="10029"/>
    <lineage>
        <taxon>Eukaryota</taxon>
        <taxon>Metazoa</taxon>
        <taxon>Chordata</taxon>
        <taxon>Craniata</taxon>
        <taxon>Vertebrata</taxon>
        <taxon>Euteleostomi</taxon>
        <taxon>Mammalia</taxon>
        <taxon>Eutheria</taxon>
        <taxon>Euarchontoglires</taxon>
        <taxon>Glires</taxon>
        <taxon>Rodentia</taxon>
        <taxon>Myomorpha</taxon>
        <taxon>Muroidea</taxon>
        <taxon>Cricetidae</taxon>
        <taxon>Cricetinae</taxon>
        <taxon>Cricetulus</taxon>
    </lineage>
</organism>
<keyword evidence="1" id="KW-0472">Membrane</keyword>
<evidence type="ECO:0000313" key="2">
    <source>
        <dbReference type="EMBL" id="EGW11838.1"/>
    </source>
</evidence>
<gene>
    <name evidence="2" type="ORF">I79_016937</name>
</gene>
<feature type="transmembrane region" description="Helical" evidence="1">
    <location>
        <begin position="12"/>
        <end position="34"/>
    </location>
</feature>
<feature type="transmembrane region" description="Helical" evidence="1">
    <location>
        <begin position="54"/>
        <end position="74"/>
    </location>
</feature>